<dbReference type="AlphaFoldDB" id="S0FX31"/>
<comment type="subcellular location">
    <subcellularLocation>
        <location evidence="1">Membrane</location>
        <topology evidence="1">Multi-pass membrane protein</topology>
    </subcellularLocation>
</comment>
<accession>S0FX31</accession>
<keyword evidence="4" id="KW-0309">Germination</keyword>
<keyword evidence="10" id="KW-1185">Reference proteome</keyword>
<comment type="similarity">
    <text evidence="2">Belongs to the amino acid-polyamine-organocation (APC) superfamily. Spore germination protein (SGP) (TC 2.A.3.9) family.</text>
</comment>
<evidence type="ECO:0000256" key="3">
    <source>
        <dbReference type="ARBA" id="ARBA00022448"/>
    </source>
</evidence>
<evidence type="ECO:0000256" key="2">
    <source>
        <dbReference type="ARBA" id="ARBA00007998"/>
    </source>
</evidence>
<keyword evidence="6 8" id="KW-1133">Transmembrane helix</keyword>
<dbReference type="PATRIC" id="fig|1195236.3.peg.1095"/>
<feature type="transmembrane region" description="Helical" evidence="8">
    <location>
        <begin position="80"/>
        <end position="101"/>
    </location>
</feature>
<proteinExistence type="inferred from homology"/>
<dbReference type="PANTHER" id="PTHR34975:SF2">
    <property type="entry name" value="SPORE GERMINATION PROTEIN A2"/>
    <property type="match status" value="1"/>
</dbReference>
<sequence>MVEKQKEHVSSTEIWAAMFIYITADAMTAPIGGQAGNQSWLSILIAILLSLGVAWIYTYLSDSHSGKSIIDIAEISLGKWFGKIIGFFYAWFSFELCSYNLKNNWQMTSIVALPNTPVIIIAISAMIFVVWITYGGIETISRLSIIFVPILVIYLGIAFLLLGRGFDVKNFLPIGNIDWRKVLYSSFQITTLPMSLSVIFVMIFPSLNKKGQAKKPALVAVLTAGILILLSDVLYVLVLGPLVPHLTYPGYTTFSYIEAADFLDRAEILFYSLFISINIIEISLSLYASALCIARFFGLNNYKVLLIPLGFLTIEQSLFIVKNHSDHISIAAYGWPWYAMIFQLLIPVLLIIISAIRKKSTSEQ</sequence>
<evidence type="ECO:0000256" key="5">
    <source>
        <dbReference type="ARBA" id="ARBA00022692"/>
    </source>
</evidence>
<dbReference type="InterPro" id="IPR004761">
    <property type="entry name" value="Spore_GerAB"/>
</dbReference>
<feature type="transmembrane region" description="Helical" evidence="8">
    <location>
        <begin position="304"/>
        <end position="323"/>
    </location>
</feature>
<feature type="transmembrane region" description="Helical" evidence="8">
    <location>
        <begin position="39"/>
        <end position="60"/>
    </location>
</feature>
<dbReference type="RefSeq" id="WP_004623990.1">
    <property type="nucleotide sequence ID" value="NZ_AORV01000021.1"/>
</dbReference>
<reference evidence="9 10" key="1">
    <citation type="journal article" date="2013" name="Genome Announc.">
        <title>Draft Genome Sequence of the Cellulolytic, Mesophilic, Anaerobic Bacterium Clostridium termitidis Strain CT1112 (DSM 5398).</title>
        <authorList>
            <person name="Lal S."/>
            <person name="Ramachandran U."/>
            <person name="Zhang X."/>
            <person name="Munir R."/>
            <person name="Sparling R."/>
            <person name="Levin D.B."/>
        </authorList>
    </citation>
    <scope>NUCLEOTIDE SEQUENCE [LARGE SCALE GENOMIC DNA]</scope>
    <source>
        <strain evidence="9 10">CT1112</strain>
    </source>
</reference>
<evidence type="ECO:0000256" key="1">
    <source>
        <dbReference type="ARBA" id="ARBA00004141"/>
    </source>
</evidence>
<feature type="transmembrane region" description="Helical" evidence="8">
    <location>
        <begin position="335"/>
        <end position="356"/>
    </location>
</feature>
<feature type="transmembrane region" description="Helical" evidence="8">
    <location>
        <begin position="12"/>
        <end position="33"/>
    </location>
</feature>
<dbReference type="Proteomes" id="UP000014155">
    <property type="component" value="Unassembled WGS sequence"/>
</dbReference>
<protein>
    <submittedName>
        <fullName evidence="9">Spore germination protein (Amino acid permease)</fullName>
    </submittedName>
</protein>
<name>S0FX31_RUMCE</name>
<keyword evidence="7 8" id="KW-0472">Membrane</keyword>
<evidence type="ECO:0000256" key="8">
    <source>
        <dbReference type="SAM" id="Phobius"/>
    </source>
</evidence>
<dbReference type="NCBIfam" id="TIGR00912">
    <property type="entry name" value="2A0309"/>
    <property type="match status" value="1"/>
</dbReference>
<feature type="transmembrane region" description="Helical" evidence="8">
    <location>
        <begin position="143"/>
        <end position="162"/>
    </location>
</feature>
<dbReference type="eggNOG" id="COG0531">
    <property type="taxonomic scope" value="Bacteria"/>
</dbReference>
<evidence type="ECO:0000313" key="10">
    <source>
        <dbReference type="Proteomes" id="UP000014155"/>
    </source>
</evidence>
<evidence type="ECO:0000313" key="9">
    <source>
        <dbReference type="EMBL" id="EMS73138.1"/>
    </source>
</evidence>
<evidence type="ECO:0000256" key="7">
    <source>
        <dbReference type="ARBA" id="ARBA00023136"/>
    </source>
</evidence>
<gene>
    <name evidence="9" type="ORF">CTER_0802</name>
</gene>
<keyword evidence="5 8" id="KW-0812">Transmembrane</keyword>
<feature type="transmembrane region" description="Helical" evidence="8">
    <location>
        <begin position="107"/>
        <end position="131"/>
    </location>
</feature>
<organism evidence="9 10">
    <name type="scientific">Ruminiclostridium cellobioparum subsp. termitidis CT1112</name>
    <dbReference type="NCBI Taxonomy" id="1195236"/>
    <lineage>
        <taxon>Bacteria</taxon>
        <taxon>Bacillati</taxon>
        <taxon>Bacillota</taxon>
        <taxon>Clostridia</taxon>
        <taxon>Eubacteriales</taxon>
        <taxon>Oscillospiraceae</taxon>
        <taxon>Ruminiclostridium</taxon>
    </lineage>
</organism>
<dbReference type="GO" id="GO:0009847">
    <property type="term" value="P:spore germination"/>
    <property type="evidence" value="ECO:0007669"/>
    <property type="project" value="InterPro"/>
</dbReference>
<dbReference type="GO" id="GO:0016020">
    <property type="term" value="C:membrane"/>
    <property type="evidence" value="ECO:0007669"/>
    <property type="project" value="UniProtKB-SubCell"/>
</dbReference>
<evidence type="ECO:0000256" key="6">
    <source>
        <dbReference type="ARBA" id="ARBA00022989"/>
    </source>
</evidence>
<evidence type="ECO:0000256" key="4">
    <source>
        <dbReference type="ARBA" id="ARBA00022544"/>
    </source>
</evidence>
<dbReference type="STRING" id="1195236.CTER_0802"/>
<feature type="transmembrane region" description="Helical" evidence="8">
    <location>
        <begin position="268"/>
        <end position="297"/>
    </location>
</feature>
<comment type="caution">
    <text evidence="9">The sequence shown here is derived from an EMBL/GenBank/DDBJ whole genome shotgun (WGS) entry which is preliminary data.</text>
</comment>
<dbReference type="EMBL" id="AORV01000021">
    <property type="protein sequence ID" value="EMS73138.1"/>
    <property type="molecule type" value="Genomic_DNA"/>
</dbReference>
<dbReference type="PANTHER" id="PTHR34975">
    <property type="entry name" value="SPORE GERMINATION PROTEIN A2"/>
    <property type="match status" value="1"/>
</dbReference>
<feature type="transmembrane region" description="Helical" evidence="8">
    <location>
        <begin position="217"/>
        <end position="238"/>
    </location>
</feature>
<feature type="transmembrane region" description="Helical" evidence="8">
    <location>
        <begin position="182"/>
        <end position="205"/>
    </location>
</feature>
<keyword evidence="3" id="KW-0813">Transport</keyword>
<dbReference type="Pfam" id="PF03845">
    <property type="entry name" value="Spore_permease"/>
    <property type="match status" value="1"/>
</dbReference>